<reference evidence="1 2" key="1">
    <citation type="submission" date="2020-04" db="EMBL/GenBank/DDBJ databases">
        <title>Molecular characterization of pseudomonads from Agaricus bisporus reveal novel blotch 2 pathogens in Western Europe.</title>
        <authorList>
            <person name="Taparia T."/>
            <person name="Krijger M."/>
            <person name="Haynes E."/>
            <person name="Elpinstone J.G."/>
            <person name="Noble R."/>
            <person name="Van Der Wolf J."/>
        </authorList>
    </citation>
    <scope>NUCLEOTIDE SEQUENCE [LARGE SCALE GENOMIC DNA]</scope>
    <source>
        <strain evidence="1 2">P8021</strain>
    </source>
</reference>
<protein>
    <submittedName>
        <fullName evidence="1">Uncharacterized protein</fullName>
    </submittedName>
</protein>
<accession>A0A7Y8KM24</accession>
<sequence length="59" mass="7053">MRVYGEDLDRRNLTVDFQASVGLINRREWLPQIQTHFSHEIKLSESDYFIAFDYEDASE</sequence>
<name>A0A7Y8KM24_9PSED</name>
<dbReference type="AlphaFoldDB" id="A0A7Y8KM24"/>
<dbReference type="GO" id="GO:0015643">
    <property type="term" value="F:toxic substance binding"/>
    <property type="evidence" value="ECO:0007669"/>
    <property type="project" value="InterPro"/>
</dbReference>
<proteinExistence type="predicted"/>
<organism evidence="1 2">
    <name type="scientific">Pseudomonas reactans</name>
    <dbReference type="NCBI Taxonomy" id="117680"/>
    <lineage>
        <taxon>Bacteria</taxon>
        <taxon>Pseudomonadati</taxon>
        <taxon>Pseudomonadota</taxon>
        <taxon>Gammaproteobacteria</taxon>
        <taxon>Pseudomonadales</taxon>
        <taxon>Pseudomonadaceae</taxon>
        <taxon>Pseudomonas</taxon>
    </lineage>
</organism>
<dbReference type="SUPFAM" id="SSF54552">
    <property type="entry name" value="Colicin E3 immunity protein"/>
    <property type="match status" value="1"/>
</dbReference>
<dbReference type="InterPro" id="IPR036528">
    <property type="entry name" value="Cloacn_immnty_sf"/>
</dbReference>
<dbReference type="EMBL" id="JACASD010000164">
    <property type="protein sequence ID" value="NWE92995.1"/>
    <property type="molecule type" value="Genomic_DNA"/>
</dbReference>
<evidence type="ECO:0000313" key="1">
    <source>
        <dbReference type="EMBL" id="NWE92995.1"/>
    </source>
</evidence>
<dbReference type="Gene3D" id="3.10.50.20">
    <property type="entry name" value="Cloacin immunity protein"/>
    <property type="match status" value="1"/>
</dbReference>
<comment type="caution">
    <text evidence="1">The sequence shown here is derived from an EMBL/GenBank/DDBJ whole genome shotgun (WGS) entry which is preliminary data.</text>
</comment>
<dbReference type="Proteomes" id="UP000585226">
    <property type="component" value="Unassembled WGS sequence"/>
</dbReference>
<dbReference type="GO" id="GO:0030153">
    <property type="term" value="P:bacteriocin immunity"/>
    <property type="evidence" value="ECO:0007669"/>
    <property type="project" value="InterPro"/>
</dbReference>
<gene>
    <name evidence="1" type="ORF">HX893_33305</name>
</gene>
<evidence type="ECO:0000313" key="2">
    <source>
        <dbReference type="Proteomes" id="UP000585226"/>
    </source>
</evidence>